<evidence type="ECO:0000256" key="5">
    <source>
        <dbReference type="ARBA" id="ARBA00023136"/>
    </source>
</evidence>
<dbReference type="PANTHER" id="PTHR34820:SF4">
    <property type="entry name" value="INNER MEMBRANE PROTEIN YEBZ"/>
    <property type="match status" value="1"/>
</dbReference>
<dbReference type="Proteomes" id="UP001500051">
    <property type="component" value="Unassembled WGS sequence"/>
</dbReference>
<feature type="transmembrane region" description="Helical" evidence="6">
    <location>
        <begin position="316"/>
        <end position="334"/>
    </location>
</feature>
<keyword evidence="4 6" id="KW-1133">Transmembrane helix</keyword>
<feature type="transmembrane region" description="Helical" evidence="6">
    <location>
        <begin position="603"/>
        <end position="630"/>
    </location>
</feature>
<name>A0ABP7EIJ2_9ACTN</name>
<evidence type="ECO:0000313" key="9">
    <source>
        <dbReference type="EMBL" id="GAA3718850.1"/>
    </source>
</evidence>
<accession>A0ABP7EIJ2</accession>
<evidence type="ECO:0000256" key="3">
    <source>
        <dbReference type="ARBA" id="ARBA00022692"/>
    </source>
</evidence>
<evidence type="ECO:0000256" key="1">
    <source>
        <dbReference type="ARBA" id="ARBA00004651"/>
    </source>
</evidence>
<reference evidence="10" key="1">
    <citation type="journal article" date="2019" name="Int. J. Syst. Evol. Microbiol.">
        <title>The Global Catalogue of Microorganisms (GCM) 10K type strain sequencing project: providing services to taxonomists for standard genome sequencing and annotation.</title>
        <authorList>
            <consortium name="The Broad Institute Genomics Platform"/>
            <consortium name="The Broad Institute Genome Sequencing Center for Infectious Disease"/>
            <person name="Wu L."/>
            <person name="Ma J."/>
        </authorList>
    </citation>
    <scope>NUCLEOTIDE SEQUENCE [LARGE SCALE GENOMIC DNA]</scope>
    <source>
        <strain evidence="10">JCM 16548</strain>
    </source>
</reference>
<feature type="chain" id="PRO_5046574075" evidence="7">
    <location>
        <begin position="32"/>
        <end position="672"/>
    </location>
</feature>
<dbReference type="PANTHER" id="PTHR34820">
    <property type="entry name" value="INNER MEMBRANE PROTEIN YEBZ"/>
    <property type="match status" value="1"/>
</dbReference>
<protein>
    <submittedName>
        <fullName evidence="9">Cytochrome c oxidase assembly protein</fullName>
    </submittedName>
</protein>
<evidence type="ECO:0000256" key="6">
    <source>
        <dbReference type="SAM" id="Phobius"/>
    </source>
</evidence>
<feature type="transmembrane region" description="Helical" evidence="6">
    <location>
        <begin position="47"/>
        <end position="73"/>
    </location>
</feature>
<feature type="transmembrane region" description="Helical" evidence="6">
    <location>
        <begin position="147"/>
        <end position="167"/>
    </location>
</feature>
<feature type="transmembrane region" description="Helical" evidence="6">
    <location>
        <begin position="102"/>
        <end position="123"/>
    </location>
</feature>
<gene>
    <name evidence="9" type="ORF">GCM10022204_43710</name>
</gene>
<feature type="transmembrane region" description="Helical" evidence="6">
    <location>
        <begin position="174"/>
        <end position="190"/>
    </location>
</feature>
<dbReference type="Pfam" id="PF05425">
    <property type="entry name" value="CopD"/>
    <property type="match status" value="1"/>
</dbReference>
<feature type="transmembrane region" description="Helical" evidence="6">
    <location>
        <begin position="555"/>
        <end position="583"/>
    </location>
</feature>
<keyword evidence="2" id="KW-1003">Cell membrane</keyword>
<feature type="signal peptide" evidence="7">
    <location>
        <begin position="1"/>
        <end position="31"/>
    </location>
</feature>
<dbReference type="InterPro" id="IPR032694">
    <property type="entry name" value="CopC/D"/>
</dbReference>
<evidence type="ECO:0000259" key="8">
    <source>
        <dbReference type="Pfam" id="PF05425"/>
    </source>
</evidence>
<keyword evidence="7" id="KW-0732">Signal</keyword>
<keyword evidence="5 6" id="KW-0472">Membrane</keyword>
<dbReference type="InterPro" id="IPR019108">
    <property type="entry name" value="Caa3_assmbl_CtaG-rel"/>
</dbReference>
<organism evidence="9 10">
    <name type="scientific">Microlunatus aurantiacus</name>
    <dbReference type="NCBI Taxonomy" id="446786"/>
    <lineage>
        <taxon>Bacteria</taxon>
        <taxon>Bacillati</taxon>
        <taxon>Actinomycetota</taxon>
        <taxon>Actinomycetes</taxon>
        <taxon>Propionibacteriales</taxon>
        <taxon>Propionibacteriaceae</taxon>
        <taxon>Microlunatus</taxon>
    </lineage>
</organism>
<feature type="transmembrane region" description="Helical" evidence="6">
    <location>
        <begin position="522"/>
        <end position="543"/>
    </location>
</feature>
<feature type="transmembrane region" description="Helical" evidence="6">
    <location>
        <begin position="239"/>
        <end position="263"/>
    </location>
</feature>
<comment type="caution">
    <text evidence="9">The sequence shown here is derived from an EMBL/GenBank/DDBJ whole genome shotgun (WGS) entry which is preliminary data.</text>
</comment>
<evidence type="ECO:0000256" key="4">
    <source>
        <dbReference type="ARBA" id="ARBA00022989"/>
    </source>
</evidence>
<sequence length="672" mass="69433">MTTRTTAGLVGAGVAAPLVAVSVLAAAGALAAPGGGLPDPGPLVRAGLPVAAAVRDLAAALTVGLLVTAATLLPGPGPRQPGLGARQGRDVLTPLQHRTTGWAAVAAAAWTTATVVGLLFTYADLAGSPLGVGTVAALPYFVTDFDLGRALGLSAAGSLLAGLLAATAATPGRLGTATLLAVAAVVPLAWTGHGGSSLNHATAIDAQMTHLVGVSVWVGGLAALTLLRSRLGGDLAITAGRFSVLAGWCYGLVAAGGLAGAVVRLPDPAAVTGTSYGQILLGKATVLTALGIAGWYHRRRLLPQLSVPGRRGFARLAAGELMLMGAAVGLGVALGRTSPPDAALAETLPATTALLGYPMPPPLTLTTIFTAWRPDPLWLPLAGAAAVCYLLAVRRLRRRQIRWPAARTVAFLLGCGLLIAATSGSPGVYGQVLFSMHMVQHMTIATAVPAFLVLGAPITVALRALPARTDGSRGPREWLLAVVGSRYARLLSNPLIVIALFLGSLVAFYYTPALEFSLRTHIGHLLMLGHFLLVGYLFANIICGIDPGPARPPHLFRLMLLIVTFGFHAFFAVSLLSGSALLAESWYASLERGWGPSLAADQALGVALSWALGDYPIAILAVALIVSWVADDTREARRYDRQADRDGDAELTAYNTHLQRLHHHDRHGENQS</sequence>
<feature type="transmembrane region" description="Helical" evidence="6">
    <location>
        <begin position="405"/>
        <end position="424"/>
    </location>
</feature>
<feature type="transmembrane region" description="Helical" evidence="6">
    <location>
        <begin position="377"/>
        <end position="393"/>
    </location>
</feature>
<comment type="subcellular location">
    <subcellularLocation>
        <location evidence="1">Cell membrane</location>
        <topology evidence="1">Multi-pass membrane protein</topology>
    </subcellularLocation>
</comment>
<feature type="transmembrane region" description="Helical" evidence="6">
    <location>
        <begin position="275"/>
        <end position="296"/>
    </location>
</feature>
<feature type="transmembrane region" description="Helical" evidence="6">
    <location>
        <begin position="487"/>
        <end position="510"/>
    </location>
</feature>
<feature type="domain" description="Copper resistance protein D" evidence="8">
    <location>
        <begin position="239"/>
        <end position="334"/>
    </location>
</feature>
<feature type="transmembrane region" description="Helical" evidence="6">
    <location>
        <begin position="444"/>
        <end position="466"/>
    </location>
</feature>
<dbReference type="InterPro" id="IPR008457">
    <property type="entry name" value="Cu-R_CopD_dom"/>
</dbReference>
<feature type="transmembrane region" description="Helical" evidence="6">
    <location>
        <begin position="210"/>
        <end position="227"/>
    </location>
</feature>
<dbReference type="RefSeq" id="WP_344814589.1">
    <property type="nucleotide sequence ID" value="NZ_BAAAYX010000027.1"/>
</dbReference>
<dbReference type="EMBL" id="BAAAYX010000027">
    <property type="protein sequence ID" value="GAA3718850.1"/>
    <property type="molecule type" value="Genomic_DNA"/>
</dbReference>
<keyword evidence="3 6" id="KW-0812">Transmembrane</keyword>
<proteinExistence type="predicted"/>
<dbReference type="Pfam" id="PF09678">
    <property type="entry name" value="Caa3_CtaG"/>
    <property type="match status" value="1"/>
</dbReference>
<evidence type="ECO:0000256" key="2">
    <source>
        <dbReference type="ARBA" id="ARBA00022475"/>
    </source>
</evidence>
<evidence type="ECO:0000256" key="7">
    <source>
        <dbReference type="SAM" id="SignalP"/>
    </source>
</evidence>
<keyword evidence="10" id="KW-1185">Reference proteome</keyword>
<evidence type="ECO:0000313" key="10">
    <source>
        <dbReference type="Proteomes" id="UP001500051"/>
    </source>
</evidence>